<dbReference type="GO" id="GO:1990481">
    <property type="term" value="P:mRNA pseudouridine synthesis"/>
    <property type="evidence" value="ECO:0007669"/>
    <property type="project" value="TreeGrafter"/>
</dbReference>
<dbReference type="InterPro" id="IPR020103">
    <property type="entry name" value="PsdUridine_synth_cat_dom_sf"/>
</dbReference>
<feature type="domain" description="Pseudouridine synthase II N-terminal" evidence="7">
    <location>
        <begin position="60"/>
        <end position="208"/>
    </location>
</feature>
<evidence type="ECO:0000256" key="2">
    <source>
        <dbReference type="ARBA" id="ARBA00005642"/>
    </source>
</evidence>
<dbReference type="Pfam" id="PF01509">
    <property type="entry name" value="TruB_N"/>
    <property type="match status" value="1"/>
</dbReference>
<dbReference type="EC" id="5.4.99.25" evidence="5"/>
<dbReference type="InterPro" id="IPR032819">
    <property type="entry name" value="TruB_C"/>
</dbReference>
<comment type="function">
    <text evidence="5">Responsible for synthesis of pseudouridine from uracil-55 in the psi GC loop of transfer RNAs.</text>
</comment>
<dbReference type="NCBIfam" id="TIGR00431">
    <property type="entry name" value="TruB"/>
    <property type="match status" value="1"/>
</dbReference>
<dbReference type="EMBL" id="SMAI01000002">
    <property type="protein sequence ID" value="TCT06556.1"/>
    <property type="molecule type" value="Genomic_DNA"/>
</dbReference>
<dbReference type="AlphaFoldDB" id="A0A4R3M1L7"/>
<organism evidence="9 10">
    <name type="scientific">Aquabacter spiritensis</name>
    <dbReference type="NCBI Taxonomy" id="933073"/>
    <lineage>
        <taxon>Bacteria</taxon>
        <taxon>Pseudomonadati</taxon>
        <taxon>Pseudomonadota</taxon>
        <taxon>Alphaproteobacteria</taxon>
        <taxon>Hyphomicrobiales</taxon>
        <taxon>Xanthobacteraceae</taxon>
        <taxon>Aquabacter</taxon>
    </lineage>
</organism>
<comment type="similarity">
    <text evidence="2 5">Belongs to the pseudouridine synthase TruB family. Type 1 subfamily.</text>
</comment>
<evidence type="ECO:0000256" key="6">
    <source>
        <dbReference type="SAM" id="MobiDB-lite"/>
    </source>
</evidence>
<comment type="catalytic activity">
    <reaction evidence="1 5">
        <text>uridine(55) in tRNA = pseudouridine(55) in tRNA</text>
        <dbReference type="Rhea" id="RHEA:42532"/>
        <dbReference type="Rhea" id="RHEA-COMP:10101"/>
        <dbReference type="Rhea" id="RHEA-COMP:10102"/>
        <dbReference type="ChEBI" id="CHEBI:65314"/>
        <dbReference type="ChEBI" id="CHEBI:65315"/>
        <dbReference type="EC" id="5.4.99.25"/>
    </reaction>
</comment>
<dbReference type="CDD" id="cd02573">
    <property type="entry name" value="PseudoU_synth_EcTruB"/>
    <property type="match status" value="1"/>
</dbReference>
<evidence type="ECO:0000256" key="4">
    <source>
        <dbReference type="ARBA" id="ARBA00023235"/>
    </source>
</evidence>
<dbReference type="Pfam" id="PF16198">
    <property type="entry name" value="TruB_C_2"/>
    <property type="match status" value="1"/>
</dbReference>
<evidence type="ECO:0000256" key="1">
    <source>
        <dbReference type="ARBA" id="ARBA00000385"/>
    </source>
</evidence>
<reference evidence="9 10" key="1">
    <citation type="submission" date="2019-03" db="EMBL/GenBank/DDBJ databases">
        <title>Genomic Encyclopedia of Type Strains, Phase IV (KMG-IV): sequencing the most valuable type-strain genomes for metagenomic binning, comparative biology and taxonomic classification.</title>
        <authorList>
            <person name="Goeker M."/>
        </authorList>
    </citation>
    <scope>NUCLEOTIDE SEQUENCE [LARGE SCALE GENOMIC DNA]</scope>
    <source>
        <strain evidence="9 10">DSM 9035</strain>
    </source>
</reference>
<dbReference type="PANTHER" id="PTHR13767:SF2">
    <property type="entry name" value="PSEUDOURIDYLATE SYNTHASE TRUB1"/>
    <property type="match status" value="1"/>
</dbReference>
<evidence type="ECO:0000259" key="7">
    <source>
        <dbReference type="Pfam" id="PF01509"/>
    </source>
</evidence>
<dbReference type="InterPro" id="IPR014780">
    <property type="entry name" value="tRNA_psdUridine_synth_TruB"/>
</dbReference>
<dbReference type="GO" id="GO:0031119">
    <property type="term" value="P:tRNA pseudouridine synthesis"/>
    <property type="evidence" value="ECO:0007669"/>
    <property type="project" value="UniProtKB-UniRule"/>
</dbReference>
<name>A0A4R3M1L7_9HYPH</name>
<keyword evidence="4 5" id="KW-0413">Isomerase</keyword>
<dbReference type="Gene3D" id="3.30.2350.10">
    <property type="entry name" value="Pseudouridine synthase"/>
    <property type="match status" value="1"/>
</dbReference>
<dbReference type="Proteomes" id="UP000294664">
    <property type="component" value="Unassembled WGS sequence"/>
</dbReference>
<feature type="compositionally biased region" description="Basic and acidic residues" evidence="6">
    <location>
        <begin position="1"/>
        <end position="13"/>
    </location>
</feature>
<keyword evidence="3 5" id="KW-0819">tRNA processing</keyword>
<comment type="caution">
    <text evidence="9">The sequence shown here is derived from an EMBL/GenBank/DDBJ whole genome shotgun (WGS) entry which is preliminary data.</text>
</comment>
<proteinExistence type="inferred from homology"/>
<dbReference type="InterPro" id="IPR002501">
    <property type="entry name" value="PsdUridine_synth_N"/>
</dbReference>
<dbReference type="GO" id="GO:0160148">
    <property type="term" value="F:tRNA pseudouridine(55) synthase activity"/>
    <property type="evidence" value="ECO:0007669"/>
    <property type="project" value="UniProtKB-EC"/>
</dbReference>
<sequence length="345" mass="37008">MRTEDEVRDDRPAEPQPLPGARNDESRVQRPRVPRRDVDGWVLLDKPSGMTSTQAVAVVKRLFAAKKAGHAGTLDPLASGCLPIALGEATKTVPYVMDGRKTYRFTVRFGAEMDTDDAEGRPVATSDLRPEDAEIRAALAGFLGEVLQVPPAYSALKIDGNRAYDLAREGAVVTLEARPVTIHRLELVARPDRDHAVLEAECGKGTYVRAIARDLGRLLGTCGHVCALRRTAVGPFLEENLVGVEALSTRAEAGDAELFEALEGVACALEDLVGLSVTPSDAHRLRCGQNIILRGRDAPILDGHVSITCQGALIAIGDAAGGEVRPHRVFNWSRAGAPKPLRRAG</sequence>
<evidence type="ECO:0000313" key="10">
    <source>
        <dbReference type="Proteomes" id="UP000294664"/>
    </source>
</evidence>
<keyword evidence="10" id="KW-1185">Reference proteome</keyword>
<feature type="active site" description="Nucleophile" evidence="5">
    <location>
        <position position="75"/>
    </location>
</feature>
<feature type="region of interest" description="Disordered" evidence="6">
    <location>
        <begin position="1"/>
        <end position="33"/>
    </location>
</feature>
<dbReference type="SUPFAM" id="SSF55120">
    <property type="entry name" value="Pseudouridine synthase"/>
    <property type="match status" value="1"/>
</dbReference>
<dbReference type="HAMAP" id="MF_01080">
    <property type="entry name" value="TruB_bact"/>
    <property type="match status" value="1"/>
</dbReference>
<evidence type="ECO:0000313" key="9">
    <source>
        <dbReference type="EMBL" id="TCT06556.1"/>
    </source>
</evidence>
<dbReference type="PANTHER" id="PTHR13767">
    <property type="entry name" value="TRNA-PSEUDOURIDINE SYNTHASE"/>
    <property type="match status" value="1"/>
</dbReference>
<protein>
    <recommendedName>
        <fullName evidence="5">tRNA pseudouridine synthase B</fullName>
        <ecNumber evidence="5">5.4.99.25</ecNumber>
    </recommendedName>
    <alternativeName>
        <fullName evidence="5">tRNA pseudouridine(55) synthase</fullName>
        <shortName evidence="5">Psi55 synthase</shortName>
    </alternativeName>
    <alternativeName>
        <fullName evidence="5">tRNA pseudouridylate synthase</fullName>
    </alternativeName>
    <alternativeName>
        <fullName evidence="5">tRNA-uridine isomerase</fullName>
    </alternativeName>
</protein>
<feature type="domain" description="tRNA pseudouridylate synthase B C-terminal" evidence="8">
    <location>
        <begin position="209"/>
        <end position="257"/>
    </location>
</feature>
<feature type="compositionally biased region" description="Basic and acidic residues" evidence="6">
    <location>
        <begin position="22"/>
        <end position="33"/>
    </location>
</feature>
<accession>A0A4R3M1L7</accession>
<gene>
    <name evidence="5" type="primary">truB</name>
    <name evidence="9" type="ORF">EDC64_10233</name>
</gene>
<evidence type="ECO:0000259" key="8">
    <source>
        <dbReference type="Pfam" id="PF16198"/>
    </source>
</evidence>
<evidence type="ECO:0000256" key="3">
    <source>
        <dbReference type="ARBA" id="ARBA00022694"/>
    </source>
</evidence>
<dbReference type="GO" id="GO:0003723">
    <property type="term" value="F:RNA binding"/>
    <property type="evidence" value="ECO:0007669"/>
    <property type="project" value="InterPro"/>
</dbReference>
<evidence type="ECO:0000256" key="5">
    <source>
        <dbReference type="HAMAP-Rule" id="MF_01080"/>
    </source>
</evidence>